<keyword evidence="4 8" id="KW-0234">DNA repair</keyword>
<evidence type="ECO:0000313" key="11">
    <source>
        <dbReference type="EMBL" id="TKA26938.1"/>
    </source>
</evidence>
<dbReference type="GO" id="GO:0005739">
    <property type="term" value="C:mitochondrion"/>
    <property type="evidence" value="ECO:0007669"/>
    <property type="project" value="UniProtKB-SubCell"/>
</dbReference>
<accession>A0A4U0TX20</accession>
<gene>
    <name evidence="8" type="primary">NTH1</name>
    <name evidence="11" type="ORF">B0A54_16624</name>
</gene>
<evidence type="ECO:0000256" key="2">
    <source>
        <dbReference type="ARBA" id="ARBA00022763"/>
    </source>
</evidence>
<dbReference type="InterPro" id="IPR030841">
    <property type="entry name" value="NTH1"/>
</dbReference>
<keyword evidence="2 8" id="KW-0227">DNA damage</keyword>
<dbReference type="PROSITE" id="PS01155">
    <property type="entry name" value="ENDONUCLEASE_III_2"/>
    <property type="match status" value="1"/>
</dbReference>
<organism evidence="11 12">
    <name type="scientific">Friedmanniomyces endolithicus</name>
    <dbReference type="NCBI Taxonomy" id="329885"/>
    <lineage>
        <taxon>Eukaryota</taxon>
        <taxon>Fungi</taxon>
        <taxon>Dikarya</taxon>
        <taxon>Ascomycota</taxon>
        <taxon>Pezizomycotina</taxon>
        <taxon>Dothideomycetes</taxon>
        <taxon>Dothideomycetidae</taxon>
        <taxon>Mycosphaerellales</taxon>
        <taxon>Teratosphaeriaceae</taxon>
        <taxon>Friedmanniomyces</taxon>
    </lineage>
</organism>
<keyword evidence="3 8" id="KW-0378">Hydrolase</keyword>
<dbReference type="GO" id="GO:0006285">
    <property type="term" value="P:base-excision repair, AP site formation"/>
    <property type="evidence" value="ECO:0007669"/>
    <property type="project" value="UniProtKB-UniRule"/>
</dbReference>
<dbReference type="CDD" id="cd00056">
    <property type="entry name" value="ENDO3c"/>
    <property type="match status" value="1"/>
</dbReference>
<dbReference type="OrthoDB" id="2099276at2759"/>
<keyword evidence="6 8" id="KW-0326">Glycosidase</keyword>
<keyword evidence="8" id="KW-0496">Mitochondrion</keyword>
<reference evidence="11 12" key="1">
    <citation type="submission" date="2017-03" db="EMBL/GenBank/DDBJ databases">
        <title>Genomes of endolithic fungi from Antarctica.</title>
        <authorList>
            <person name="Coleine C."/>
            <person name="Masonjones S."/>
            <person name="Stajich J.E."/>
        </authorList>
    </citation>
    <scope>NUCLEOTIDE SEQUENCE [LARGE SCALE GENOMIC DNA]</scope>
    <source>
        <strain evidence="11 12">CCFEE 5311</strain>
    </source>
</reference>
<dbReference type="EC" id="4.2.99.18" evidence="8"/>
<dbReference type="PANTHER" id="PTHR43286:SF1">
    <property type="entry name" value="ENDONUCLEASE III-LIKE PROTEIN 1"/>
    <property type="match status" value="1"/>
</dbReference>
<evidence type="ECO:0000256" key="5">
    <source>
        <dbReference type="ARBA" id="ARBA00023239"/>
    </source>
</evidence>
<evidence type="ECO:0000313" key="12">
    <source>
        <dbReference type="Proteomes" id="UP000310066"/>
    </source>
</evidence>
<evidence type="ECO:0000256" key="1">
    <source>
        <dbReference type="ARBA" id="ARBA00008343"/>
    </source>
</evidence>
<evidence type="ECO:0000256" key="3">
    <source>
        <dbReference type="ARBA" id="ARBA00022801"/>
    </source>
</evidence>
<dbReference type="Gene3D" id="1.10.1670.10">
    <property type="entry name" value="Helix-hairpin-Helix base-excision DNA repair enzymes (C-terminal)"/>
    <property type="match status" value="1"/>
</dbReference>
<evidence type="ECO:0000256" key="7">
    <source>
        <dbReference type="ARBA" id="ARBA00044632"/>
    </source>
</evidence>
<dbReference type="Pfam" id="PF00633">
    <property type="entry name" value="HHH"/>
    <property type="match status" value="1"/>
</dbReference>
<dbReference type="EMBL" id="NAJP01000133">
    <property type="protein sequence ID" value="TKA26938.1"/>
    <property type="molecule type" value="Genomic_DNA"/>
</dbReference>
<comment type="catalytic activity">
    <reaction evidence="7 8">
        <text>2'-deoxyribonucleotide-(2'-deoxyribose 5'-phosphate)-2'-deoxyribonucleotide-DNA = a 3'-end 2'-deoxyribonucleotide-(2,3-dehydro-2,3-deoxyribose 5'-phosphate)-DNA + a 5'-end 5'-phospho-2'-deoxyribonucleoside-DNA + H(+)</text>
        <dbReference type="Rhea" id="RHEA:66592"/>
        <dbReference type="Rhea" id="RHEA-COMP:13180"/>
        <dbReference type="Rhea" id="RHEA-COMP:16897"/>
        <dbReference type="Rhea" id="RHEA-COMP:17067"/>
        <dbReference type="ChEBI" id="CHEBI:15378"/>
        <dbReference type="ChEBI" id="CHEBI:136412"/>
        <dbReference type="ChEBI" id="CHEBI:157695"/>
        <dbReference type="ChEBI" id="CHEBI:167181"/>
        <dbReference type="EC" id="4.2.99.18"/>
    </reaction>
</comment>
<feature type="region of interest" description="Disordered" evidence="9">
    <location>
        <begin position="403"/>
        <end position="423"/>
    </location>
</feature>
<evidence type="ECO:0000259" key="10">
    <source>
        <dbReference type="SMART" id="SM00478"/>
    </source>
</evidence>
<dbReference type="STRING" id="329885.A0A4U0TX20"/>
<keyword evidence="5 8" id="KW-0456">Lyase</keyword>
<comment type="caution">
    <text evidence="11">The sequence shown here is derived from an EMBL/GenBank/DDBJ whole genome shotgun (WGS) entry which is preliminary data.</text>
</comment>
<sequence>MRTSRVSQETARIADALSSSKLKETRRSIVNGLPSSDDALDATEGAGKRDAPSAPPSTAGSLGKRKRVGASISTPKVNDEKAGFVRRSSRKAPKLESDDIKREIKPKAVRPPKRINGPNGALIVDPPSNWEKVYDITAAMRKRVLAPVDTMGCENLAEETRSPRDRRLQTLVALMLSSQTKDTVTAVAMKNLQGSLPGGFCLEGLLEVEPEELNLLIGKVGFHNNKTKFIKAAAVILRDQFGGEIPDTIEGLISLPGVGPKMAYLCMSAAWGRDEGIGVDVHVHRITNLWGWHKTSTPEQTRAELEAWLPREKWHAINHLLVGFGQTICLPIGRRCGECDLAKEKLCPSAAAGSPAKRRVKKEIVIKVDALEDGVVVKAEDVVVQEDVGIKVEMEVETGLVHDGLAEDVQSTPGADAAPSARE</sequence>
<protein>
    <recommendedName>
        <fullName evidence="8">Endonuclease III homolog</fullName>
        <ecNumber evidence="8">3.2.2.-</ecNumber>
        <ecNumber evidence="8">4.2.99.18</ecNumber>
    </recommendedName>
    <alternativeName>
        <fullName evidence="8">Bifunctional DNA N-glycosylase/DNA-(apurinic or apyrimidinic site) lyase</fullName>
        <shortName evidence="8">DNA glycosylase/AP lyase</shortName>
    </alternativeName>
</protein>
<feature type="compositionally biased region" description="Polar residues" evidence="9">
    <location>
        <begin position="1"/>
        <end position="10"/>
    </location>
</feature>
<feature type="domain" description="HhH-GPD" evidence="10">
    <location>
        <begin position="176"/>
        <end position="327"/>
    </location>
</feature>
<evidence type="ECO:0000256" key="4">
    <source>
        <dbReference type="ARBA" id="ARBA00023204"/>
    </source>
</evidence>
<dbReference type="InterPro" id="IPR023170">
    <property type="entry name" value="HhH_base_excis_C"/>
</dbReference>
<keyword evidence="8" id="KW-0539">Nucleus</keyword>
<dbReference type="SMART" id="SM00478">
    <property type="entry name" value="ENDO3c"/>
    <property type="match status" value="1"/>
</dbReference>
<name>A0A4U0TX20_9PEZI</name>
<feature type="region of interest" description="Disordered" evidence="9">
    <location>
        <begin position="1"/>
        <end position="101"/>
    </location>
</feature>
<proteinExistence type="inferred from homology"/>
<comment type="caution">
    <text evidence="8">Lacks conserved residue(s) required for the propagation of feature annotation.</text>
</comment>
<comment type="similarity">
    <text evidence="1 8">Belongs to the Nth/MutY family.</text>
</comment>
<dbReference type="GO" id="GO:0140078">
    <property type="term" value="F:class I DNA-(apurinic or apyrimidinic site) endonuclease activity"/>
    <property type="evidence" value="ECO:0007669"/>
    <property type="project" value="UniProtKB-EC"/>
</dbReference>
<dbReference type="Pfam" id="PF00730">
    <property type="entry name" value="HhH-GPD"/>
    <property type="match status" value="1"/>
</dbReference>
<evidence type="ECO:0000256" key="6">
    <source>
        <dbReference type="ARBA" id="ARBA00023295"/>
    </source>
</evidence>
<dbReference type="GO" id="GO:0003677">
    <property type="term" value="F:DNA binding"/>
    <property type="evidence" value="ECO:0007669"/>
    <property type="project" value="UniProtKB-UniRule"/>
</dbReference>
<dbReference type="InterPro" id="IPR003265">
    <property type="entry name" value="HhH-GPD_domain"/>
</dbReference>
<dbReference type="InterPro" id="IPR000445">
    <property type="entry name" value="HhH_motif"/>
</dbReference>
<dbReference type="GO" id="GO:0005634">
    <property type="term" value="C:nucleus"/>
    <property type="evidence" value="ECO:0007669"/>
    <property type="project" value="UniProtKB-SubCell"/>
</dbReference>
<dbReference type="GO" id="GO:0006289">
    <property type="term" value="P:nucleotide-excision repair"/>
    <property type="evidence" value="ECO:0007669"/>
    <property type="project" value="TreeGrafter"/>
</dbReference>
<dbReference type="Proteomes" id="UP000310066">
    <property type="component" value="Unassembled WGS sequence"/>
</dbReference>
<dbReference type="AlphaFoldDB" id="A0A4U0TX20"/>
<comment type="subcellular location">
    <subcellularLocation>
        <location evidence="8">Nucleus</location>
    </subcellularLocation>
    <subcellularLocation>
        <location evidence="8">Mitochondrion</location>
    </subcellularLocation>
</comment>
<dbReference type="Gene3D" id="1.10.340.30">
    <property type="entry name" value="Hypothetical protein, domain 2"/>
    <property type="match status" value="1"/>
</dbReference>
<dbReference type="EC" id="3.2.2.-" evidence="8"/>
<dbReference type="GO" id="GO:0000703">
    <property type="term" value="F:oxidized pyrimidine nucleobase lesion DNA N-glycosylase activity"/>
    <property type="evidence" value="ECO:0007669"/>
    <property type="project" value="UniProtKB-UniRule"/>
</dbReference>
<dbReference type="SUPFAM" id="SSF48150">
    <property type="entry name" value="DNA-glycosylase"/>
    <property type="match status" value="1"/>
</dbReference>
<dbReference type="FunFam" id="1.10.340.30:FF:000014">
    <property type="entry name" value="Endonuclease III homolog"/>
    <property type="match status" value="1"/>
</dbReference>
<dbReference type="InterPro" id="IPR004036">
    <property type="entry name" value="Endonuclease-III-like_CS2"/>
</dbReference>
<dbReference type="HAMAP" id="MF_03183">
    <property type="entry name" value="Endonuclease_III_Nth"/>
    <property type="match status" value="1"/>
</dbReference>
<dbReference type="FunFam" id="1.10.1670.10:FF:000003">
    <property type="entry name" value="Endonuclease III homolog"/>
    <property type="match status" value="1"/>
</dbReference>
<evidence type="ECO:0000256" key="8">
    <source>
        <dbReference type="HAMAP-Rule" id="MF_03183"/>
    </source>
</evidence>
<dbReference type="PANTHER" id="PTHR43286">
    <property type="entry name" value="ENDONUCLEASE III-LIKE PROTEIN 1"/>
    <property type="match status" value="1"/>
</dbReference>
<evidence type="ECO:0000256" key="9">
    <source>
        <dbReference type="SAM" id="MobiDB-lite"/>
    </source>
</evidence>
<dbReference type="InterPro" id="IPR011257">
    <property type="entry name" value="DNA_glycosylase"/>
</dbReference>
<comment type="function">
    <text evidence="8">Bifunctional DNA N-glycosylase with associated apurinic/apyrimidinic (AP) lyase function that catalyzes the first step in base excision repair (BER), the primary repair pathway for the repair of oxidative DNA damage. The DNA N-glycosylase activity releases the damaged DNA base from DNA by cleaving the N-glycosidic bond, leaving an AP site. The AP lyase activity cleaves the phosphodiester bond 3' to the AP site by a beta-elimination. Primarily recognizes and repairs oxidative base damage of pyrimidines.</text>
</comment>